<dbReference type="EMBL" id="LN714485">
    <property type="protein sequence ID" value="CEL69522.1"/>
    <property type="molecule type" value="Genomic_DNA"/>
</dbReference>
<feature type="region of interest" description="Disordered" evidence="1">
    <location>
        <begin position="285"/>
        <end position="330"/>
    </location>
</feature>
<feature type="compositionally biased region" description="Acidic residues" evidence="1">
    <location>
        <begin position="836"/>
        <end position="846"/>
    </location>
</feature>
<feature type="compositionally biased region" description="Basic and acidic residues" evidence="1">
    <location>
        <begin position="820"/>
        <end position="835"/>
    </location>
</feature>
<feature type="compositionally biased region" description="Polar residues" evidence="1">
    <location>
        <begin position="891"/>
        <end position="926"/>
    </location>
</feature>
<proteinExistence type="predicted"/>
<name>A0A0F7UMU1_NEOCL</name>
<organism evidence="2">
    <name type="scientific">Neospora caninum (strain Liverpool)</name>
    <dbReference type="NCBI Taxonomy" id="572307"/>
    <lineage>
        <taxon>Eukaryota</taxon>
        <taxon>Sar</taxon>
        <taxon>Alveolata</taxon>
        <taxon>Apicomplexa</taxon>
        <taxon>Conoidasida</taxon>
        <taxon>Coccidia</taxon>
        <taxon>Eucoccidiorida</taxon>
        <taxon>Eimeriorina</taxon>
        <taxon>Sarcocystidae</taxon>
        <taxon>Neospora</taxon>
    </lineage>
</organism>
<dbReference type="AlphaFoldDB" id="A0A0F7UMU1"/>
<evidence type="ECO:0000256" key="1">
    <source>
        <dbReference type="SAM" id="MobiDB-lite"/>
    </source>
</evidence>
<feature type="region of interest" description="Disordered" evidence="1">
    <location>
        <begin position="817"/>
        <end position="847"/>
    </location>
</feature>
<feature type="region of interest" description="Disordered" evidence="1">
    <location>
        <begin position="715"/>
        <end position="747"/>
    </location>
</feature>
<protein>
    <submittedName>
        <fullName evidence="2">Uncharacterized protein</fullName>
    </submittedName>
</protein>
<sequence>MASMLPLFGRHHSASPPSLLSCFCRNGDAFLWNHPWCVGSPRPSSTLLFLSESSKEIQLCKLAENGPSPVRGSRIPVLASSSHAGHTISCAPPRVTHFSEFLLFRQRSEPPLCAHNSPRKPVASFLAARTPFLQEAPFSTGRASGARGSSAACPPTLETCTYCHQPPSEASLEYVEPHAGRHCSQIRGRFASATPHMDGSVEPSSPECVDDEAISKFPASEDLVTHRPPTDAQFGVGAEGPVPLPSLFEGDIEEEDCPEDFLHGLYTSEVATHRHARMWLKPGLQRAARPVTAHHTDPGNGDGRQTPRDGDTGASTDERSLIRQKRRAGLVRSRGEAHEWDRCVHSESRHDDEGGLWWEEPDDTEFATSSMSISSSKRVGRGSPGTTLLSRLALAEREALRTPRPRRAGGVYGQWSDRLARIQEEGVSASDLRSLAVDRRHVVPVDREWDNTFLGTGKHYRYNGSRASNTRGAVGAPRRMRVLDLDSVSPAVLHHSFMFLLVKHLPAEICLKVLSRIAVYRDVHTQLAYENLIRDMGFLFTKHYEACTSTPHDLGPTLVAYVCRIVQTISIAWGVNYVRRFGCFSKQFIVQQIERSANPRLFDFVRYAHKGGVKPLPPIVTHPHRLSSYVRLLDESSSKFYMYTHLKRHRQLPLQQQLHASPDQVEGVADAGERFFRLDSLSPPPQGTGLEEESRLPRAFVAAEKALQPAQRRVAGQAKAGGHSDSLARVPGLPAGRKSQTGFGEKEETVKRPAIYDLILAAEHLGVDYKELQRRIQAEQEEEWSSDEDEGARELRELIDNDEVYKHIRDRYYRGQNADRAMEDEHSDDELHDRSEEETDSDIDSDVDVRIREVPPDADEKDMARPHGKLQNACSMPTRATTRAQADTTEHTASLASGTRSTLRSSARVQTTRVSPSLSSFETTGNAPFESARVETSESRASALVPVEPDSQQWGWQWEFQRGDELGSNSCASEEGDDDAAGAERWWGSAWGRHRTRFRYKGRSYGVVPGEGWKLLEEEGTLKLLKPKRRFGKHEPKRERRIMRRVTLRRVRQQVLQEE</sequence>
<accession>A0A0F7UMU1</accession>
<feature type="compositionally biased region" description="Basic and acidic residues" evidence="1">
    <location>
        <begin position="305"/>
        <end position="321"/>
    </location>
</feature>
<evidence type="ECO:0000313" key="2">
    <source>
        <dbReference type="EMBL" id="CEL69522.1"/>
    </source>
</evidence>
<feature type="region of interest" description="Disordered" evidence="1">
    <location>
        <begin position="884"/>
        <end position="935"/>
    </location>
</feature>
<gene>
    <name evidence="2" type="ORF">BN1204_052290</name>
</gene>
<reference evidence="2" key="1">
    <citation type="journal article" date="2015" name="PLoS ONE">
        <title>Comprehensive Evaluation of Toxoplasma gondii VEG and Neospora caninum LIV Genomes with Tachyzoite Stage Transcriptome and Proteome Defines Novel Transcript Features.</title>
        <authorList>
            <person name="Ramaprasad A."/>
            <person name="Mourier T."/>
            <person name="Naeem R."/>
            <person name="Malas T.B."/>
            <person name="Moussa E."/>
            <person name="Panigrahi A."/>
            <person name="Vermont S.J."/>
            <person name="Otto T.D."/>
            <person name="Wastling J."/>
            <person name="Pain A."/>
        </authorList>
    </citation>
    <scope>NUCLEOTIDE SEQUENCE</scope>
    <source>
        <strain evidence="2">Liverpool</strain>
    </source>
</reference>